<feature type="region of interest" description="Disordered" evidence="2">
    <location>
        <begin position="176"/>
        <end position="292"/>
    </location>
</feature>
<dbReference type="InterPro" id="IPR002928">
    <property type="entry name" value="Myosin_tail"/>
</dbReference>
<evidence type="ECO:0000313" key="4">
    <source>
        <dbReference type="Ensembl" id="ENSACLP00000052451.1"/>
    </source>
</evidence>
<dbReference type="Pfam" id="PF01576">
    <property type="entry name" value="Myosin_tail_1"/>
    <property type="match status" value="1"/>
</dbReference>
<reference evidence="4" key="3">
    <citation type="submission" date="2025-09" db="UniProtKB">
        <authorList>
            <consortium name="Ensembl"/>
        </authorList>
    </citation>
    <scope>IDENTIFICATION</scope>
</reference>
<evidence type="ECO:0000256" key="2">
    <source>
        <dbReference type="SAM" id="MobiDB-lite"/>
    </source>
</evidence>
<dbReference type="GeneTree" id="ENSGT00940000154489"/>
<feature type="compositionally biased region" description="Basic and acidic residues" evidence="2">
    <location>
        <begin position="256"/>
        <end position="267"/>
    </location>
</feature>
<feature type="compositionally biased region" description="Acidic residues" evidence="2">
    <location>
        <begin position="958"/>
        <end position="969"/>
    </location>
</feature>
<feature type="compositionally biased region" description="Polar residues" evidence="2">
    <location>
        <begin position="942"/>
        <end position="951"/>
    </location>
</feature>
<accession>A0AAX7TEN5</accession>
<keyword evidence="1" id="KW-0175">Coiled coil</keyword>
<feature type="compositionally biased region" description="Polar residues" evidence="2">
    <location>
        <begin position="151"/>
        <end position="161"/>
    </location>
</feature>
<dbReference type="Gene3D" id="1.10.287.1490">
    <property type="match status" value="2"/>
</dbReference>
<dbReference type="Proteomes" id="UP000265100">
    <property type="component" value="Chromosome 7"/>
</dbReference>
<feature type="region of interest" description="Disordered" evidence="2">
    <location>
        <begin position="108"/>
        <end position="161"/>
    </location>
</feature>
<name>A0AAX7TEN5_ASTCA</name>
<keyword evidence="5" id="KW-1185">Reference proteome</keyword>
<evidence type="ECO:0000259" key="3">
    <source>
        <dbReference type="Pfam" id="PF01576"/>
    </source>
</evidence>
<protein>
    <recommendedName>
        <fullName evidence="3">Myosin tail domain-containing protein</fullName>
    </recommendedName>
</protein>
<feature type="region of interest" description="Disordered" evidence="2">
    <location>
        <begin position="925"/>
        <end position="969"/>
    </location>
</feature>
<reference evidence="4" key="2">
    <citation type="submission" date="2025-08" db="UniProtKB">
        <authorList>
            <consortium name="Ensembl"/>
        </authorList>
    </citation>
    <scope>IDENTIFICATION</scope>
</reference>
<dbReference type="GO" id="GO:0016459">
    <property type="term" value="C:myosin complex"/>
    <property type="evidence" value="ECO:0007669"/>
    <property type="project" value="InterPro"/>
</dbReference>
<dbReference type="GO" id="GO:0005923">
    <property type="term" value="C:bicellular tight junction"/>
    <property type="evidence" value="ECO:0007669"/>
    <property type="project" value="TreeGrafter"/>
</dbReference>
<organism evidence="4 5">
    <name type="scientific">Astatotilapia calliptera</name>
    <name type="common">Eastern happy</name>
    <name type="synonym">Chromis callipterus</name>
    <dbReference type="NCBI Taxonomy" id="8154"/>
    <lineage>
        <taxon>Eukaryota</taxon>
        <taxon>Metazoa</taxon>
        <taxon>Chordata</taxon>
        <taxon>Craniata</taxon>
        <taxon>Vertebrata</taxon>
        <taxon>Euteleostomi</taxon>
        <taxon>Actinopterygii</taxon>
        <taxon>Neopterygii</taxon>
        <taxon>Teleostei</taxon>
        <taxon>Neoteleostei</taxon>
        <taxon>Acanthomorphata</taxon>
        <taxon>Ovalentaria</taxon>
        <taxon>Cichlomorphae</taxon>
        <taxon>Cichliformes</taxon>
        <taxon>Cichlidae</taxon>
        <taxon>African cichlids</taxon>
        <taxon>Pseudocrenilabrinae</taxon>
        <taxon>Haplochromini</taxon>
        <taxon>Astatotilapia</taxon>
    </lineage>
</organism>
<feature type="region of interest" description="Disordered" evidence="2">
    <location>
        <begin position="66"/>
        <end position="92"/>
    </location>
</feature>
<feature type="compositionally biased region" description="Basic and acidic residues" evidence="2">
    <location>
        <begin position="189"/>
        <end position="201"/>
    </location>
</feature>
<sequence>MESHRPSGSPDIRTQRGYMLEHSHRGSQDNSFGVRIQVQGIKGQPYVVLNSSSQDSNRDVSVITHQAGYNPGMARRSMDDRQLSPEPQKMVNSPVFNYQKRPEIMRSYSPENNKLSPGFPSQTASNKPTTNVTKPRIPLPAEGPGEDPAELTQNKAPPSVETDSIISVGKLISQFNSNQRRGRGPRNRLNLEECRRSRSVDSSRTSESSSPSPSASRNSSLKGGMYPPGSARARLLSGEVNLKPPSNKDTTAKGLHRAEKASSGDRADESDERDVTPDLLKGQQELSVDPAEDTTKQMLFTYLKAGTTDDDSTTHRKVHLLFRRINKLKWRTAANVEQEEKVSDYEEAIKLLREKQAELEKEVSELRQRLDAEMKKARTEKKKLQEELIKSQAELSQLRDKLGEVEAELQFTKEEVAQMKAEKERAKAEMQDLQQQLSEMHDELDRAKKAEDLSQLHAEFQEMLQVKEEQEDLLHRRERELSALKGALKEEVETQDIYTSALKEEHEQELQKLLGHLELVKEVPGNIPPFKLEAEEESGAAKVQLKELSQERDQLRGKVQELNNKLEQLNQVIQEYKTTERQLEQRSKQLEREKQQVEEMLDDVRRNEEEMCQSNKSLLTRLEDVQGKLAKLNHEHRDLKEKLREEKKQVEELWKTKTELEDERRLQDRAMEQLQRKMNGIIEECEASTDVLQNQVDEAKEKSQRDLAELRRQLQEKGAELEKSRQAAKKLQEELFPLEEDLRRCRREQQEAQLRGRQLEQKVEELEERNVAAMDERERQVKLMEVKTSLNLQLMDQMRNELMQERSARQDLECDKISLERQNKDLKSRVAHLEGSQKSNQDSLVSKLNIRIQELEERLQGEEKDNNNLQQVNRRLERKLKEMKMQGDEERLNLQSQTDQLTQRLKTAKRQMDEAEEEIERLEHAKKKLQRELDEQMEANEQLHSQLSATPLTKVAEDDVNDLDDLGSD</sequence>
<reference evidence="4" key="1">
    <citation type="submission" date="2018-05" db="EMBL/GenBank/DDBJ databases">
        <authorList>
            <person name="Datahose"/>
        </authorList>
    </citation>
    <scope>NUCLEOTIDE SEQUENCE</scope>
</reference>
<evidence type="ECO:0000313" key="5">
    <source>
        <dbReference type="Proteomes" id="UP000265100"/>
    </source>
</evidence>
<dbReference type="PANTHER" id="PTHR46349:SF2">
    <property type="entry name" value="CINGULIN-LIKE PROTEIN 1"/>
    <property type="match status" value="1"/>
</dbReference>
<evidence type="ECO:0000256" key="1">
    <source>
        <dbReference type="ARBA" id="ARBA00023054"/>
    </source>
</evidence>
<feature type="domain" description="Myosin tail" evidence="3">
    <location>
        <begin position="738"/>
        <end position="948"/>
    </location>
</feature>
<feature type="region of interest" description="Disordered" evidence="2">
    <location>
        <begin position="1"/>
        <end position="31"/>
    </location>
</feature>
<gene>
    <name evidence="4" type="primary">CGNL1</name>
</gene>
<dbReference type="GO" id="GO:0150105">
    <property type="term" value="P:protein localization to cell-cell junction"/>
    <property type="evidence" value="ECO:0007669"/>
    <property type="project" value="TreeGrafter"/>
</dbReference>
<feature type="compositionally biased region" description="Polar residues" evidence="2">
    <location>
        <begin position="109"/>
        <end position="133"/>
    </location>
</feature>
<dbReference type="Ensembl" id="ENSACLT00000045781.1">
    <property type="protein sequence ID" value="ENSACLP00000052451.1"/>
    <property type="gene ID" value="ENSACLG00000009100.2"/>
</dbReference>
<dbReference type="PANTHER" id="PTHR46349">
    <property type="entry name" value="CINGULIN-LIKE PROTEIN 1-RELATED"/>
    <property type="match status" value="1"/>
</dbReference>
<dbReference type="AlphaFoldDB" id="A0AAX7TEN5"/>
<proteinExistence type="predicted"/>
<feature type="compositionally biased region" description="Low complexity" evidence="2">
    <location>
        <begin position="202"/>
        <end position="220"/>
    </location>
</feature>